<protein>
    <submittedName>
        <fullName evidence="1">Major facilitator superfamily domain-containing protein</fullName>
    </submittedName>
</protein>
<dbReference type="EMBL" id="JAGFNK010000049">
    <property type="protein sequence ID" value="KAI9510113.1"/>
    <property type="molecule type" value="Genomic_DNA"/>
</dbReference>
<keyword evidence="2" id="KW-1185">Reference proteome</keyword>
<comment type="caution">
    <text evidence="1">The sequence shown here is derived from an EMBL/GenBank/DDBJ whole genome shotgun (WGS) entry which is preliminary data.</text>
</comment>
<gene>
    <name evidence="1" type="ORF">F5148DRAFT_977288</name>
</gene>
<sequence>MPAISPSPPTSWHWPRAGAIQSPYPSIITIPPDGEFRPSQPHTAVEELPNPITLDIGEPQIDKTALEAQLLERASRPWWQRPSAIWFMLTIMSPLSMLAVSALVAPRLQLYTYLMCKDLDVGPWDQSSGRTRLDERSVASARSIPCAADPVVQANVAKLITITAIIQGILSCMTATLWGSFSDRYGRVQFLGLNIIALLLSDAALAALAVAPDSIPGGYWILLYVSTFEGLIGGRSAAIAAIHAYLADCSSPTTRSRIFSRFLGLLFLGMAFGPSLGGLAERLSGNPYIIFYIALGLHAVNAFFTWFIIPESLLPAQMDAARRARGGGGKHQWFSQMYGFLAPLAVLAPRQQKWRTPVSPQKALKKDWSLTFLALSVAPESLVIGGAPYWLQYAGAKFNWTGEITGYYISMIGFTRALFLVIALPAILHFFASKGHPVRLPTSPNEPLNASSSLQTSVPSREDAHVHLPAVDLILARVSLALQAVSVAFISTSKDTAMFVAASALGALAAGYSPMVHSLSMELYTRRGGAPSEAGRLFGAMSVIQTIGNQVVGPSLFGAVYIKTVATVPEAMFYVVTAVVLLSLFFLFLVQIPPSPEVIDVQAEGPAVIGEPPVVLDDE</sequence>
<name>A0ACC0UEV7_9AGAM</name>
<evidence type="ECO:0000313" key="2">
    <source>
        <dbReference type="Proteomes" id="UP001207468"/>
    </source>
</evidence>
<evidence type="ECO:0000313" key="1">
    <source>
        <dbReference type="EMBL" id="KAI9510113.1"/>
    </source>
</evidence>
<proteinExistence type="predicted"/>
<accession>A0ACC0UEV7</accession>
<reference evidence="1" key="1">
    <citation type="submission" date="2021-03" db="EMBL/GenBank/DDBJ databases">
        <title>Evolutionary priming and transition to the ectomycorrhizal habit in an iconic lineage of mushroom-forming fungi: is preadaptation a requirement?</title>
        <authorList>
            <consortium name="DOE Joint Genome Institute"/>
            <person name="Looney B.P."/>
            <person name="Miyauchi S."/>
            <person name="Morin E."/>
            <person name="Drula E."/>
            <person name="Courty P.E."/>
            <person name="Chicoki N."/>
            <person name="Fauchery L."/>
            <person name="Kohler A."/>
            <person name="Kuo A."/>
            <person name="LaButti K."/>
            <person name="Pangilinan J."/>
            <person name="Lipzen A."/>
            <person name="Riley R."/>
            <person name="Andreopoulos W."/>
            <person name="He G."/>
            <person name="Johnson J."/>
            <person name="Barry K.W."/>
            <person name="Grigoriev I.V."/>
            <person name="Nagy L."/>
            <person name="Hibbett D."/>
            <person name="Henrissat B."/>
            <person name="Matheny P.B."/>
            <person name="Labbe J."/>
            <person name="Martin A.F."/>
        </authorList>
    </citation>
    <scope>NUCLEOTIDE SEQUENCE</scope>
    <source>
        <strain evidence="1">BPL698</strain>
    </source>
</reference>
<dbReference type="Proteomes" id="UP001207468">
    <property type="component" value="Unassembled WGS sequence"/>
</dbReference>
<organism evidence="1 2">
    <name type="scientific">Russula earlei</name>
    <dbReference type="NCBI Taxonomy" id="71964"/>
    <lineage>
        <taxon>Eukaryota</taxon>
        <taxon>Fungi</taxon>
        <taxon>Dikarya</taxon>
        <taxon>Basidiomycota</taxon>
        <taxon>Agaricomycotina</taxon>
        <taxon>Agaricomycetes</taxon>
        <taxon>Russulales</taxon>
        <taxon>Russulaceae</taxon>
        <taxon>Russula</taxon>
    </lineage>
</organism>